<dbReference type="RefSeq" id="WP_205004930.1">
    <property type="nucleotide sequence ID" value="NZ_JAFBER010000050.1"/>
</dbReference>
<dbReference type="Proteomes" id="UP000808914">
    <property type="component" value="Unassembled WGS sequence"/>
</dbReference>
<sequence>MKRFEKEINGKLIVVNAEKELRPQIESLFLILENIDEEKLTDDFSIQIGWSIFYLIKKNDEYILQSPDYSKNPFKDITQDLTLALWVQLEQSHFLRKLNIEGETTKFSDKVIAAKNVLQQENIYLQRTSDVEKGDSGWYIGPVNDADDTDELEAFYAYQLLKIRPSLIQVLGLPYNYMVVFRNDKIKAVLDENDESLEFG</sequence>
<keyword evidence="3" id="KW-1185">Reference proteome</keyword>
<protein>
    <recommendedName>
        <fullName evidence="1">Imm33-like domain-containing protein</fullName>
    </recommendedName>
</protein>
<accession>A0ABS2Q441</accession>
<gene>
    <name evidence="2" type="ORF">JOD45_003363</name>
</gene>
<name>A0ABS2Q441_9BACL</name>
<evidence type="ECO:0000259" key="1">
    <source>
        <dbReference type="Pfam" id="PF24719"/>
    </source>
</evidence>
<organism evidence="2 3">
    <name type="scientific">Scopulibacillus daqui</name>
    <dbReference type="NCBI Taxonomy" id="1469162"/>
    <lineage>
        <taxon>Bacteria</taxon>
        <taxon>Bacillati</taxon>
        <taxon>Bacillota</taxon>
        <taxon>Bacilli</taxon>
        <taxon>Bacillales</taxon>
        <taxon>Sporolactobacillaceae</taxon>
        <taxon>Scopulibacillus</taxon>
    </lineage>
</organism>
<evidence type="ECO:0000313" key="2">
    <source>
        <dbReference type="EMBL" id="MBM7647071.1"/>
    </source>
</evidence>
<dbReference type="InterPro" id="IPR056509">
    <property type="entry name" value="Imm33-like"/>
</dbReference>
<feature type="domain" description="Imm33-like" evidence="1">
    <location>
        <begin position="90"/>
        <end position="191"/>
    </location>
</feature>
<reference evidence="2 3" key="1">
    <citation type="submission" date="2021-01" db="EMBL/GenBank/DDBJ databases">
        <title>Genomic Encyclopedia of Type Strains, Phase IV (KMG-IV): sequencing the most valuable type-strain genomes for metagenomic binning, comparative biology and taxonomic classification.</title>
        <authorList>
            <person name="Goeker M."/>
        </authorList>
    </citation>
    <scope>NUCLEOTIDE SEQUENCE [LARGE SCALE GENOMIC DNA]</scope>
    <source>
        <strain evidence="2 3">DSM 28236</strain>
    </source>
</reference>
<evidence type="ECO:0000313" key="3">
    <source>
        <dbReference type="Proteomes" id="UP000808914"/>
    </source>
</evidence>
<proteinExistence type="predicted"/>
<dbReference type="EMBL" id="JAFBER010000050">
    <property type="protein sequence ID" value="MBM7647071.1"/>
    <property type="molecule type" value="Genomic_DNA"/>
</dbReference>
<dbReference type="Pfam" id="PF24719">
    <property type="entry name" value="Imm33-like"/>
    <property type="match status" value="1"/>
</dbReference>
<comment type="caution">
    <text evidence="2">The sequence shown here is derived from an EMBL/GenBank/DDBJ whole genome shotgun (WGS) entry which is preliminary data.</text>
</comment>